<proteinExistence type="predicted"/>
<feature type="non-terminal residue" evidence="1">
    <location>
        <position position="1"/>
    </location>
</feature>
<sequence length="22" mass="2466">TEDIVDAAVLVLALLPDRRETR</sequence>
<accession>A0A0F9HGH3</accession>
<evidence type="ECO:0000313" key="1">
    <source>
        <dbReference type="EMBL" id="KKL74232.1"/>
    </source>
</evidence>
<reference evidence="1" key="1">
    <citation type="journal article" date="2015" name="Nature">
        <title>Complex archaea that bridge the gap between prokaryotes and eukaryotes.</title>
        <authorList>
            <person name="Spang A."/>
            <person name="Saw J.H."/>
            <person name="Jorgensen S.L."/>
            <person name="Zaremba-Niedzwiedzka K."/>
            <person name="Martijn J."/>
            <person name="Lind A.E."/>
            <person name="van Eijk R."/>
            <person name="Schleper C."/>
            <person name="Guy L."/>
            <person name="Ettema T.J."/>
        </authorList>
    </citation>
    <scope>NUCLEOTIDE SEQUENCE</scope>
</reference>
<protein>
    <submittedName>
        <fullName evidence="1">Uncharacterized protein</fullName>
    </submittedName>
</protein>
<organism evidence="1">
    <name type="scientific">marine sediment metagenome</name>
    <dbReference type="NCBI Taxonomy" id="412755"/>
    <lineage>
        <taxon>unclassified sequences</taxon>
        <taxon>metagenomes</taxon>
        <taxon>ecological metagenomes</taxon>
    </lineage>
</organism>
<dbReference type="AlphaFoldDB" id="A0A0F9HGH3"/>
<gene>
    <name evidence="1" type="ORF">LCGC14_2066930</name>
</gene>
<dbReference type="EMBL" id="LAZR01024720">
    <property type="protein sequence ID" value="KKL74232.1"/>
    <property type="molecule type" value="Genomic_DNA"/>
</dbReference>
<comment type="caution">
    <text evidence="1">The sequence shown here is derived from an EMBL/GenBank/DDBJ whole genome shotgun (WGS) entry which is preliminary data.</text>
</comment>
<name>A0A0F9HGH3_9ZZZZ</name>